<evidence type="ECO:0000256" key="1">
    <source>
        <dbReference type="SAM" id="MobiDB-lite"/>
    </source>
</evidence>
<organism evidence="2 3">
    <name type="scientific">Crenichthys baileyi</name>
    <name type="common">White River springfish</name>
    <dbReference type="NCBI Taxonomy" id="28760"/>
    <lineage>
        <taxon>Eukaryota</taxon>
        <taxon>Metazoa</taxon>
        <taxon>Chordata</taxon>
        <taxon>Craniata</taxon>
        <taxon>Vertebrata</taxon>
        <taxon>Euteleostomi</taxon>
        <taxon>Actinopterygii</taxon>
        <taxon>Neopterygii</taxon>
        <taxon>Teleostei</taxon>
        <taxon>Neoteleostei</taxon>
        <taxon>Acanthomorphata</taxon>
        <taxon>Ovalentaria</taxon>
        <taxon>Atherinomorphae</taxon>
        <taxon>Cyprinodontiformes</taxon>
        <taxon>Goodeidae</taxon>
        <taxon>Crenichthys</taxon>
    </lineage>
</organism>
<evidence type="ECO:0000313" key="3">
    <source>
        <dbReference type="Proteomes" id="UP001311232"/>
    </source>
</evidence>
<name>A0AAV9QSM1_9TELE</name>
<reference evidence="2 3" key="1">
    <citation type="submission" date="2021-06" db="EMBL/GenBank/DDBJ databases">
        <authorList>
            <person name="Palmer J.M."/>
        </authorList>
    </citation>
    <scope>NUCLEOTIDE SEQUENCE [LARGE SCALE GENOMIC DNA]</scope>
    <source>
        <strain evidence="2 3">MEX-2019</strain>
        <tissue evidence="2">Muscle</tissue>
    </source>
</reference>
<evidence type="ECO:0000313" key="2">
    <source>
        <dbReference type="EMBL" id="KAK5599898.1"/>
    </source>
</evidence>
<gene>
    <name evidence="2" type="ORF">CRENBAI_014216</name>
</gene>
<dbReference type="Proteomes" id="UP001311232">
    <property type="component" value="Unassembled WGS sequence"/>
</dbReference>
<dbReference type="AlphaFoldDB" id="A0AAV9QSM1"/>
<keyword evidence="3" id="KW-1185">Reference proteome</keyword>
<proteinExistence type="predicted"/>
<comment type="caution">
    <text evidence="2">The sequence shown here is derived from an EMBL/GenBank/DDBJ whole genome shotgun (WGS) entry which is preliminary data.</text>
</comment>
<dbReference type="EMBL" id="JAHHUM010002909">
    <property type="protein sequence ID" value="KAK5599898.1"/>
    <property type="molecule type" value="Genomic_DNA"/>
</dbReference>
<feature type="region of interest" description="Disordered" evidence="1">
    <location>
        <begin position="1"/>
        <end position="24"/>
    </location>
</feature>
<sequence>MSDIESDDYNGSALHSVTNPHPPLSSSASFLFAKKANQEISKSSSKKASGSPSFDCGLHSRSARTFYRCRFFSRHLYTPGFIFDNPNRSCFTHLIHELPSVVYFFSYLPPPRSCCQHCHVSCPLFSGSFGRSHCSSASPTFIHSFTPMPSRAPL</sequence>
<protein>
    <submittedName>
        <fullName evidence="2">Uncharacterized protein</fullName>
    </submittedName>
</protein>
<accession>A0AAV9QSM1</accession>